<dbReference type="InterPro" id="IPR052404">
    <property type="entry name" value="SPP1-like_terminase"/>
</dbReference>
<feature type="domain" description="PBSX phage terminase small subunit-like N-terminal" evidence="3">
    <location>
        <begin position="1"/>
        <end position="67"/>
    </location>
</feature>
<proteinExistence type="predicted"/>
<gene>
    <name evidence="4" type="ORF">FG384_02360</name>
</gene>
<dbReference type="InterPro" id="IPR038713">
    <property type="entry name" value="Terminase_Gp1_N_sf"/>
</dbReference>
<dbReference type="PANTHER" id="PTHR41328">
    <property type="entry name" value="TERMINASE SMALL SUBUNIT-RELATED"/>
    <property type="match status" value="1"/>
</dbReference>
<organism evidence="4 5">
    <name type="scientific">Psychrobacillus vulpis</name>
    <dbReference type="NCBI Taxonomy" id="2325572"/>
    <lineage>
        <taxon>Bacteria</taxon>
        <taxon>Bacillati</taxon>
        <taxon>Bacillota</taxon>
        <taxon>Bacilli</taxon>
        <taxon>Bacillales</taxon>
        <taxon>Bacillaceae</taxon>
        <taxon>Psychrobacillus</taxon>
    </lineage>
</organism>
<dbReference type="InterPro" id="IPR005335">
    <property type="entry name" value="Terminase_ssu"/>
</dbReference>
<protein>
    <submittedName>
        <fullName evidence="4">Phage portal protein</fullName>
    </submittedName>
</protein>
<evidence type="ECO:0000256" key="2">
    <source>
        <dbReference type="ARBA" id="ARBA00023219"/>
    </source>
</evidence>
<evidence type="ECO:0000256" key="1">
    <source>
        <dbReference type="ARBA" id="ARBA00022612"/>
    </source>
</evidence>
<dbReference type="Gene3D" id="1.10.10.1400">
    <property type="entry name" value="Terminase, small subunit, N-terminal DNA-binding domain, HTH motif"/>
    <property type="match status" value="1"/>
</dbReference>
<name>A0A544TWH2_9BACI</name>
<dbReference type="Pfam" id="PF03592">
    <property type="entry name" value="Terminase_2"/>
    <property type="match status" value="1"/>
</dbReference>
<dbReference type="Pfam" id="PF10668">
    <property type="entry name" value="Phage_terminase"/>
    <property type="match status" value="1"/>
</dbReference>
<dbReference type="PANTHER" id="PTHR41328:SF3">
    <property type="entry name" value="PBSX PHAGE TERMINASE SMALL SUBUNIT"/>
    <property type="match status" value="1"/>
</dbReference>
<keyword evidence="2" id="KW-0231">Viral genome packaging</keyword>
<evidence type="ECO:0000259" key="3">
    <source>
        <dbReference type="Pfam" id="PF10668"/>
    </source>
</evidence>
<keyword evidence="1" id="KW-1188">Viral release from host cell</keyword>
<evidence type="ECO:0000313" key="4">
    <source>
        <dbReference type="EMBL" id="TQR21808.1"/>
    </source>
</evidence>
<keyword evidence="5" id="KW-1185">Reference proteome</keyword>
<dbReference type="Proteomes" id="UP000316626">
    <property type="component" value="Unassembled WGS sequence"/>
</dbReference>
<dbReference type="GO" id="GO:0051276">
    <property type="term" value="P:chromosome organization"/>
    <property type="evidence" value="ECO:0007669"/>
    <property type="project" value="InterPro"/>
</dbReference>
<dbReference type="InterPro" id="IPR018925">
    <property type="entry name" value="XtmA-like_N"/>
</dbReference>
<comment type="caution">
    <text evidence="4">The sequence shown here is derived from an EMBL/GenBank/DDBJ whole genome shotgun (WGS) entry which is preliminary data.</text>
</comment>
<evidence type="ECO:0000313" key="5">
    <source>
        <dbReference type="Proteomes" id="UP000316626"/>
    </source>
</evidence>
<sequence>MPRARDPNRDKAFEIWKEHKSDITNRKIAEMLDVPEKTIGSWKSKDKWSQKLNGVLQTNKRSTPNKKSIKTPKKEVVESVEAFELEDDGFTDKQRLFISYYVKYWNATKAYQKVYGCSREVALTNGPRLLRDARIREEVVRVRDSLTEDALLDERTLIQKWIDIAFADITDYLKFGRQEEIEYQEDGQPAIDMHGNIKTYAFNFVHLNESTEIDGTLITEVKQGKDGITVKLADKMKALEFLSKHKDLLNENELKRLREEKTKADIAKTRSETKGTGNANISVVDFSNLSTEELRAIANSKR</sequence>
<dbReference type="EMBL" id="VDGI01000001">
    <property type="protein sequence ID" value="TQR21808.1"/>
    <property type="molecule type" value="Genomic_DNA"/>
</dbReference>
<dbReference type="OrthoDB" id="7358785at2"/>
<accession>A0A544TWH2</accession>
<dbReference type="AlphaFoldDB" id="A0A544TWH2"/>
<dbReference type="RefSeq" id="WP_142640934.1">
    <property type="nucleotide sequence ID" value="NZ_VDGI01000001.1"/>
</dbReference>
<reference evidence="4 5" key="1">
    <citation type="submission" date="2019-06" db="EMBL/GenBank/DDBJ databases">
        <title>Psychrobacillus vulpis sp. nov., a new species isolated from feces of a red fox that inhabits in The Tablas de Daimiel Natural Park, Albacete, Spain.</title>
        <authorList>
            <person name="Rodriguez M."/>
            <person name="Reina J.C."/>
            <person name="Bejar V."/>
            <person name="Llamas I."/>
        </authorList>
    </citation>
    <scope>NUCLEOTIDE SEQUENCE [LARGE SCALE GENOMIC DNA]</scope>
    <source>
        <strain evidence="4 5">Z8</strain>
    </source>
</reference>